<proteinExistence type="predicted"/>
<feature type="domain" description="OB" evidence="9">
    <location>
        <begin position="68"/>
        <end position="146"/>
    </location>
</feature>
<keyword evidence="11" id="KW-1185">Reference proteome</keyword>
<evidence type="ECO:0000259" key="9">
    <source>
        <dbReference type="Pfam" id="PF01336"/>
    </source>
</evidence>
<comment type="subcellular location">
    <subcellularLocation>
        <location evidence="2">Chromosome</location>
        <location evidence="2">Telomere</location>
    </subcellularLocation>
    <subcellularLocation>
        <location evidence="1">Nucleus</location>
    </subcellularLocation>
</comment>
<evidence type="ECO:0000256" key="6">
    <source>
        <dbReference type="ARBA" id="ARBA00023125"/>
    </source>
</evidence>
<dbReference type="Proteomes" id="UP001211907">
    <property type="component" value="Unassembled WGS sequence"/>
</dbReference>
<name>A0AAD5SVR1_9FUNG</name>
<evidence type="ECO:0000313" key="11">
    <source>
        <dbReference type="Proteomes" id="UP001211907"/>
    </source>
</evidence>
<dbReference type="GO" id="GO:0005634">
    <property type="term" value="C:nucleus"/>
    <property type="evidence" value="ECO:0007669"/>
    <property type="project" value="UniProtKB-SubCell"/>
</dbReference>
<evidence type="ECO:0000256" key="4">
    <source>
        <dbReference type="ARBA" id="ARBA00022454"/>
    </source>
</evidence>
<dbReference type="PANTHER" id="PTHR13989">
    <property type="entry name" value="REPLICATION PROTEIN A-RELATED"/>
    <property type="match status" value="1"/>
</dbReference>
<dbReference type="InterPro" id="IPR012340">
    <property type="entry name" value="NA-bd_OB-fold"/>
</dbReference>
<keyword evidence="4" id="KW-0158">Chromosome</keyword>
<dbReference type="SUPFAM" id="SSF50249">
    <property type="entry name" value="Nucleic acid-binding proteins"/>
    <property type="match status" value="1"/>
</dbReference>
<evidence type="ECO:0000256" key="7">
    <source>
        <dbReference type="ARBA" id="ARBA00023242"/>
    </source>
</evidence>
<dbReference type="InterPro" id="IPR004365">
    <property type="entry name" value="NA-bd_OB_tRNA"/>
</dbReference>
<reference evidence="10" key="1">
    <citation type="submission" date="2020-05" db="EMBL/GenBank/DDBJ databases">
        <title>Phylogenomic resolution of chytrid fungi.</title>
        <authorList>
            <person name="Stajich J.E."/>
            <person name="Amses K."/>
            <person name="Simmons R."/>
            <person name="Seto K."/>
            <person name="Myers J."/>
            <person name="Bonds A."/>
            <person name="Quandt C.A."/>
            <person name="Barry K."/>
            <person name="Liu P."/>
            <person name="Grigoriev I."/>
            <person name="Longcore J.E."/>
            <person name="James T.Y."/>
        </authorList>
    </citation>
    <scope>NUCLEOTIDE SEQUENCE</scope>
    <source>
        <strain evidence="10">JEL0513</strain>
    </source>
</reference>
<dbReference type="AlphaFoldDB" id="A0AAD5SVR1"/>
<dbReference type="Pfam" id="PF01336">
    <property type="entry name" value="tRNA_anti-codon"/>
    <property type="match status" value="1"/>
</dbReference>
<dbReference type="InterPro" id="IPR040260">
    <property type="entry name" value="RFA2-like"/>
</dbReference>
<organism evidence="10 11">
    <name type="scientific">Physocladia obscura</name>
    <dbReference type="NCBI Taxonomy" id="109957"/>
    <lineage>
        <taxon>Eukaryota</taxon>
        <taxon>Fungi</taxon>
        <taxon>Fungi incertae sedis</taxon>
        <taxon>Chytridiomycota</taxon>
        <taxon>Chytridiomycota incertae sedis</taxon>
        <taxon>Chytridiomycetes</taxon>
        <taxon>Chytridiales</taxon>
        <taxon>Chytriomycetaceae</taxon>
        <taxon>Physocladia</taxon>
    </lineage>
</organism>
<evidence type="ECO:0000256" key="3">
    <source>
        <dbReference type="ARBA" id="ARBA00017411"/>
    </source>
</evidence>
<evidence type="ECO:0000256" key="8">
    <source>
        <dbReference type="ARBA" id="ARBA00030039"/>
    </source>
</evidence>
<evidence type="ECO:0000256" key="2">
    <source>
        <dbReference type="ARBA" id="ARBA00004574"/>
    </source>
</evidence>
<keyword evidence="7" id="KW-0539">Nucleus</keyword>
<keyword evidence="6" id="KW-0238">DNA-binding</keyword>
<feature type="non-terminal residue" evidence="10">
    <location>
        <position position="404"/>
    </location>
</feature>
<accession>A0AAD5SVR1</accession>
<sequence length="404" mass="44242">MTSEVEFDVCSTGLRHAMTVFPTARVFIREVQKARRHEASGDCYEAWIGGSGDAGSDARGRVVLLRRVLVCGVVVARDDRGTVLRLGVDDGTGVAACVVFAADAVSWAACARGAGMRLGAAVRVRGRITDDYRGQRVLSVDKIEPILDPNHESLWRLQVVRFYSDFYANQSSSTLPAHFTPAALRSRLDRAIDSNLSFNKQLDFDLENSDNDPAVLKQTFLKALEDFKAKQPATIAHLAVILKQYINFHRLDFVDFDIVSGDYVLRQLAESVGVKQLAESVGVKQLAESVGVKQLAESVGVKQQTSTVSTASNKSNTNKSALKITQIISVAFQIVVKDGFMYKTDDSDGKDLYTVIRHDLNLGAAVFAAVQKYSRDGGPKEYAENGVPHDAIGLVMREGHPEFR</sequence>
<keyword evidence="5" id="KW-0779">Telomere</keyword>
<dbReference type="GO" id="GO:0003677">
    <property type="term" value="F:DNA binding"/>
    <property type="evidence" value="ECO:0007669"/>
    <property type="project" value="UniProtKB-KW"/>
</dbReference>
<protein>
    <recommendedName>
        <fullName evidence="3">CST complex subunit STN1</fullName>
    </recommendedName>
    <alternativeName>
        <fullName evidence="8">Suppressor of cdc thirteen homolog</fullName>
    </alternativeName>
</protein>
<dbReference type="Gene3D" id="2.40.50.140">
    <property type="entry name" value="Nucleic acid-binding proteins"/>
    <property type="match status" value="1"/>
</dbReference>
<evidence type="ECO:0000313" key="10">
    <source>
        <dbReference type="EMBL" id="KAJ3103453.1"/>
    </source>
</evidence>
<evidence type="ECO:0000256" key="5">
    <source>
        <dbReference type="ARBA" id="ARBA00022895"/>
    </source>
</evidence>
<dbReference type="PANTHER" id="PTHR13989:SF33">
    <property type="entry name" value="CST COMPLEX SUBUNIT STN1"/>
    <property type="match status" value="1"/>
</dbReference>
<evidence type="ECO:0000256" key="1">
    <source>
        <dbReference type="ARBA" id="ARBA00004123"/>
    </source>
</evidence>
<comment type="caution">
    <text evidence="10">The sequence shown here is derived from an EMBL/GenBank/DDBJ whole genome shotgun (WGS) entry which is preliminary data.</text>
</comment>
<dbReference type="GO" id="GO:0000781">
    <property type="term" value="C:chromosome, telomeric region"/>
    <property type="evidence" value="ECO:0007669"/>
    <property type="project" value="UniProtKB-SubCell"/>
</dbReference>
<gene>
    <name evidence="10" type="ORF">HK100_004204</name>
</gene>
<dbReference type="EMBL" id="JADGJH010002105">
    <property type="protein sequence ID" value="KAJ3103453.1"/>
    <property type="molecule type" value="Genomic_DNA"/>
</dbReference>